<protein>
    <recommendedName>
        <fullName evidence="3">54S ribosomal protein L31, mitochondrial</fullName>
    </recommendedName>
</protein>
<accession>A0A9P8Q8K7</accession>
<organism evidence="1 2">
    <name type="scientific">Wickerhamomyces pijperi</name>
    <name type="common">Yeast</name>
    <name type="synonym">Pichia pijperi</name>
    <dbReference type="NCBI Taxonomy" id="599730"/>
    <lineage>
        <taxon>Eukaryota</taxon>
        <taxon>Fungi</taxon>
        <taxon>Dikarya</taxon>
        <taxon>Ascomycota</taxon>
        <taxon>Saccharomycotina</taxon>
        <taxon>Saccharomycetes</taxon>
        <taxon>Phaffomycetales</taxon>
        <taxon>Wickerhamomycetaceae</taxon>
        <taxon>Wickerhamomyces</taxon>
    </lineage>
</organism>
<evidence type="ECO:0008006" key="3">
    <source>
        <dbReference type="Google" id="ProtNLM"/>
    </source>
</evidence>
<proteinExistence type="predicted"/>
<sequence>MSQHQKFRHRKRLQAVDGVIAAVFSALKQTSKQETQSYSKLLEKYNRFPKEKEMTPKNKYTIFNRTESGYRKSVHRFPKWTKVSKRVNPEFF</sequence>
<dbReference type="PANTHER" id="PTHR28271:SF1">
    <property type="entry name" value="LARGE RIBOSOMAL SUBUNIT PROTEIN ML60"/>
    <property type="match status" value="1"/>
</dbReference>
<dbReference type="AlphaFoldDB" id="A0A9P8Q8K7"/>
<evidence type="ECO:0000313" key="2">
    <source>
        <dbReference type="Proteomes" id="UP000774326"/>
    </source>
</evidence>
<dbReference type="OrthoDB" id="2332379at2759"/>
<dbReference type="GO" id="GO:0005762">
    <property type="term" value="C:mitochondrial large ribosomal subunit"/>
    <property type="evidence" value="ECO:0007669"/>
    <property type="project" value="TreeGrafter"/>
</dbReference>
<name>A0A9P8Q8K7_WICPI</name>
<gene>
    <name evidence="1" type="ORF">WICPIJ_003969</name>
</gene>
<reference evidence="1" key="2">
    <citation type="submission" date="2021-01" db="EMBL/GenBank/DDBJ databases">
        <authorList>
            <person name="Schikora-Tamarit M.A."/>
        </authorList>
    </citation>
    <scope>NUCLEOTIDE SEQUENCE</scope>
    <source>
        <strain evidence="1">CBS2887</strain>
    </source>
</reference>
<dbReference type="Pfam" id="PF09784">
    <property type="entry name" value="L31"/>
    <property type="match status" value="1"/>
</dbReference>
<dbReference type="GO" id="GO:0003735">
    <property type="term" value="F:structural constituent of ribosome"/>
    <property type="evidence" value="ECO:0007669"/>
    <property type="project" value="TreeGrafter"/>
</dbReference>
<dbReference type="InterPro" id="IPR016340">
    <property type="entry name" value="Ribosomal_mL60"/>
</dbReference>
<reference evidence="1" key="1">
    <citation type="journal article" date="2021" name="Open Biol.">
        <title>Shared evolutionary footprints suggest mitochondrial oxidative damage underlies multiple complex I losses in fungi.</title>
        <authorList>
            <person name="Schikora-Tamarit M.A."/>
            <person name="Marcet-Houben M."/>
            <person name="Nosek J."/>
            <person name="Gabaldon T."/>
        </authorList>
    </citation>
    <scope>NUCLEOTIDE SEQUENCE</scope>
    <source>
        <strain evidence="1">CBS2887</strain>
    </source>
</reference>
<comment type="caution">
    <text evidence="1">The sequence shown here is derived from an EMBL/GenBank/DDBJ whole genome shotgun (WGS) entry which is preliminary data.</text>
</comment>
<dbReference type="Proteomes" id="UP000774326">
    <property type="component" value="Unassembled WGS sequence"/>
</dbReference>
<evidence type="ECO:0000313" key="1">
    <source>
        <dbReference type="EMBL" id="KAH3685032.1"/>
    </source>
</evidence>
<keyword evidence="2" id="KW-1185">Reference proteome</keyword>
<dbReference type="EMBL" id="JAEUBG010002190">
    <property type="protein sequence ID" value="KAH3685032.1"/>
    <property type="molecule type" value="Genomic_DNA"/>
</dbReference>
<dbReference type="PANTHER" id="PTHR28271">
    <property type="entry name" value="54S RIBOSOMAL PROTEIN L31, MITOCHONDRIAL"/>
    <property type="match status" value="1"/>
</dbReference>